<keyword evidence="2" id="KW-1185">Reference proteome</keyword>
<accession>A0ABR3S4P9</accession>
<gene>
    <name evidence="1" type="ORF">SLS59_000360</name>
</gene>
<proteinExistence type="predicted"/>
<evidence type="ECO:0000313" key="1">
    <source>
        <dbReference type="EMBL" id="KAL1611641.1"/>
    </source>
</evidence>
<evidence type="ECO:0000313" key="2">
    <source>
        <dbReference type="Proteomes" id="UP001521222"/>
    </source>
</evidence>
<sequence length="389" mass="43788">MELPTMRIDDSNSTLTLYYTHGNNHLDLKAIYANMQTLYKDHPGRARFDLNTHKLIPCSDEFLETFWSIAASLLDYFADFHATDTALMQSIWFHILDQWQSISPLHIYRGDFDFRFSHTAERFEKDYKDTIDLLHRLITSKYRTQRFQKSPPDHTVDIIHDPTGHVEGPAGHYETGPFISGLKPWQQFLYAGAPGFQPTPPGEPVANTADTKDGTACYIPQPALALIAAHTSRARLLSARVAQEEGWDLPETLAAFDAHALGFPSTLTASYTYPALFNPGKTLTYQLVQGAPPIRRHEGLTDPSMMIENPDLVLLDEAVGSCKGRDAYVPMTGPVGSEGVGFDVWRVERGEDGWLDEKESAEAEGMGELFDEWWFDDEEGKKKEGEKRG</sequence>
<dbReference type="Proteomes" id="UP001521222">
    <property type="component" value="Unassembled WGS sequence"/>
</dbReference>
<protein>
    <submittedName>
        <fullName evidence="1">Uncharacterized protein</fullName>
    </submittedName>
</protein>
<reference evidence="1 2" key="1">
    <citation type="submission" date="2024-02" db="EMBL/GenBank/DDBJ databases">
        <title>De novo assembly and annotation of 12 fungi associated with fruit tree decline syndrome in Ontario, Canada.</title>
        <authorList>
            <person name="Sulman M."/>
            <person name="Ellouze W."/>
            <person name="Ilyukhin E."/>
        </authorList>
    </citation>
    <scope>NUCLEOTIDE SEQUENCE [LARGE SCALE GENOMIC DNA]</scope>
    <source>
        <strain evidence="1 2">M97-236</strain>
    </source>
</reference>
<organism evidence="1 2">
    <name type="scientific">Nothophoma quercina</name>
    <dbReference type="NCBI Taxonomy" id="749835"/>
    <lineage>
        <taxon>Eukaryota</taxon>
        <taxon>Fungi</taxon>
        <taxon>Dikarya</taxon>
        <taxon>Ascomycota</taxon>
        <taxon>Pezizomycotina</taxon>
        <taxon>Dothideomycetes</taxon>
        <taxon>Pleosporomycetidae</taxon>
        <taxon>Pleosporales</taxon>
        <taxon>Pleosporineae</taxon>
        <taxon>Didymellaceae</taxon>
        <taxon>Nothophoma</taxon>
    </lineage>
</organism>
<name>A0ABR3S4P9_9PLEO</name>
<comment type="caution">
    <text evidence="1">The sequence shown here is derived from an EMBL/GenBank/DDBJ whole genome shotgun (WGS) entry which is preliminary data.</text>
</comment>
<dbReference type="EMBL" id="JAKIXB020000001">
    <property type="protein sequence ID" value="KAL1611641.1"/>
    <property type="molecule type" value="Genomic_DNA"/>
</dbReference>